<feature type="transmembrane region" description="Helical" evidence="10">
    <location>
        <begin position="113"/>
        <end position="133"/>
    </location>
</feature>
<dbReference type="InterPro" id="IPR006153">
    <property type="entry name" value="Cation/H_exchanger_TM"/>
</dbReference>
<evidence type="ECO:0000259" key="11">
    <source>
        <dbReference type="Pfam" id="PF00999"/>
    </source>
</evidence>
<dbReference type="GO" id="GO:0005886">
    <property type="term" value="C:plasma membrane"/>
    <property type="evidence" value="ECO:0007669"/>
    <property type="project" value="UniProtKB-SubCell"/>
</dbReference>
<reference evidence="12 13" key="1">
    <citation type="submission" date="2015-12" db="EMBL/GenBank/DDBJ databases">
        <title>Serinicoccus chungangenesis strain CD08_5 genome sequencing and assembly.</title>
        <authorList>
            <person name="Chander A.M."/>
            <person name="Kaur G."/>
            <person name="Nair G.R."/>
            <person name="Dhawan D.K."/>
            <person name="Kochhar R.K."/>
            <person name="Mayilraj S."/>
            <person name="Bhadada S.K."/>
        </authorList>
    </citation>
    <scope>NUCLEOTIDE SEQUENCE [LARGE SCALE GENOMIC DNA]</scope>
    <source>
        <strain evidence="12 13">CD08_5</strain>
    </source>
</reference>
<evidence type="ECO:0000256" key="9">
    <source>
        <dbReference type="SAM" id="MobiDB-lite"/>
    </source>
</evidence>
<keyword evidence="2" id="KW-0813">Transport</keyword>
<keyword evidence="6 10" id="KW-1133">Transmembrane helix</keyword>
<name>A0A0W8I0H2_9MICO</name>
<feature type="transmembrane region" description="Helical" evidence="10">
    <location>
        <begin position="145"/>
        <end position="169"/>
    </location>
</feature>
<gene>
    <name evidence="12" type="ORF">AVL62_12555</name>
</gene>
<evidence type="ECO:0000313" key="12">
    <source>
        <dbReference type="EMBL" id="KUG51077.1"/>
    </source>
</evidence>
<dbReference type="EMBL" id="LQBL01000033">
    <property type="protein sequence ID" value="KUG51077.1"/>
    <property type="molecule type" value="Genomic_DNA"/>
</dbReference>
<feature type="domain" description="Cation/H+ exchanger transmembrane" evidence="11">
    <location>
        <begin position="13"/>
        <end position="414"/>
    </location>
</feature>
<evidence type="ECO:0000256" key="8">
    <source>
        <dbReference type="ARBA" id="ARBA00023136"/>
    </source>
</evidence>
<dbReference type="STRING" id="767452.AVL62_12555"/>
<dbReference type="AlphaFoldDB" id="A0A0W8I0H2"/>
<dbReference type="PANTHER" id="PTHR32507">
    <property type="entry name" value="NA(+)/H(+) ANTIPORTER 1"/>
    <property type="match status" value="1"/>
</dbReference>
<feature type="transmembrane region" description="Helical" evidence="10">
    <location>
        <begin position="85"/>
        <end position="107"/>
    </location>
</feature>
<dbReference type="GO" id="GO:0015297">
    <property type="term" value="F:antiporter activity"/>
    <property type="evidence" value="ECO:0007669"/>
    <property type="project" value="UniProtKB-KW"/>
</dbReference>
<feature type="transmembrane region" description="Helical" evidence="10">
    <location>
        <begin position="53"/>
        <end position="73"/>
    </location>
</feature>
<keyword evidence="7" id="KW-0406">Ion transport</keyword>
<dbReference type="OrthoDB" id="570124at2"/>
<keyword evidence="4" id="KW-1003">Cell membrane</keyword>
<accession>A0A0W8I0H2</accession>
<evidence type="ECO:0000256" key="1">
    <source>
        <dbReference type="ARBA" id="ARBA00004651"/>
    </source>
</evidence>
<feature type="transmembrane region" description="Helical" evidence="10">
    <location>
        <begin position="291"/>
        <end position="316"/>
    </location>
</feature>
<evidence type="ECO:0000256" key="4">
    <source>
        <dbReference type="ARBA" id="ARBA00022475"/>
    </source>
</evidence>
<evidence type="ECO:0000313" key="13">
    <source>
        <dbReference type="Proteomes" id="UP000054837"/>
    </source>
</evidence>
<dbReference type="InterPro" id="IPR038770">
    <property type="entry name" value="Na+/solute_symporter_sf"/>
</dbReference>
<keyword evidence="13" id="KW-1185">Reference proteome</keyword>
<dbReference type="Pfam" id="PF00999">
    <property type="entry name" value="Na_H_Exchanger"/>
    <property type="match status" value="1"/>
</dbReference>
<dbReference type="PANTHER" id="PTHR32507:SF0">
    <property type="entry name" value="NA(+)_H(+) ANTIPORTER 2-RELATED"/>
    <property type="match status" value="1"/>
</dbReference>
<dbReference type="Proteomes" id="UP000054837">
    <property type="component" value="Unassembled WGS sequence"/>
</dbReference>
<evidence type="ECO:0000256" key="2">
    <source>
        <dbReference type="ARBA" id="ARBA00022448"/>
    </source>
</evidence>
<feature type="transmembrane region" description="Helical" evidence="10">
    <location>
        <begin position="391"/>
        <end position="409"/>
    </location>
</feature>
<dbReference type="RefSeq" id="WP_058892622.1">
    <property type="nucleotide sequence ID" value="NZ_LQBL01000033.1"/>
</dbReference>
<feature type="transmembrane region" description="Helical" evidence="10">
    <location>
        <begin position="29"/>
        <end position="47"/>
    </location>
</feature>
<comment type="subcellular location">
    <subcellularLocation>
        <location evidence="1">Cell membrane</location>
        <topology evidence="1">Multi-pass membrane protein</topology>
    </subcellularLocation>
</comment>
<organism evidence="12 13">
    <name type="scientific">Serinicoccus chungangensis</name>
    <dbReference type="NCBI Taxonomy" id="767452"/>
    <lineage>
        <taxon>Bacteria</taxon>
        <taxon>Bacillati</taxon>
        <taxon>Actinomycetota</taxon>
        <taxon>Actinomycetes</taxon>
        <taxon>Micrococcales</taxon>
        <taxon>Ornithinimicrobiaceae</taxon>
        <taxon>Serinicoccus</taxon>
    </lineage>
</organism>
<feature type="transmembrane region" description="Helical" evidence="10">
    <location>
        <begin position="268"/>
        <end position="285"/>
    </location>
</feature>
<evidence type="ECO:0000256" key="7">
    <source>
        <dbReference type="ARBA" id="ARBA00023065"/>
    </source>
</evidence>
<keyword evidence="5 10" id="KW-0812">Transmembrane</keyword>
<evidence type="ECO:0000256" key="10">
    <source>
        <dbReference type="SAM" id="Phobius"/>
    </source>
</evidence>
<evidence type="ECO:0000256" key="5">
    <source>
        <dbReference type="ARBA" id="ARBA00022692"/>
    </source>
</evidence>
<keyword evidence="8 10" id="KW-0472">Membrane</keyword>
<dbReference type="GO" id="GO:1902600">
    <property type="term" value="P:proton transmembrane transport"/>
    <property type="evidence" value="ECO:0007669"/>
    <property type="project" value="InterPro"/>
</dbReference>
<feature type="region of interest" description="Disordered" evidence="9">
    <location>
        <begin position="510"/>
        <end position="586"/>
    </location>
</feature>
<evidence type="ECO:0000256" key="6">
    <source>
        <dbReference type="ARBA" id="ARBA00022989"/>
    </source>
</evidence>
<dbReference type="Gene3D" id="1.20.1530.20">
    <property type="match status" value="1"/>
</dbReference>
<feature type="transmembrane region" description="Helical" evidence="10">
    <location>
        <begin position="175"/>
        <end position="202"/>
    </location>
</feature>
<sequence>MSPAPYLALVLGVAIVCQLTAYRLRVPSILLLLVVGFGLGQFVSPETVLGRDLLFAGVNLAVGVILFEGSLSLRFRDLRGLSTAVLRLCSVTVLLAWALTTVAAIVAGVEWQLALLIGALLVVTGPTVIAPIIRQLRPTRRVSSMLRWEGIVVDPIGAILAVLVFQAIIVGGPDGALATAALTLGRTVVISTVLALLFGVLLEVAMRRHLIPDFLEGVTFLAAAVGSLVLSNELQSESGLLTVTMLGIYLANRPGLRLEHVREFKEHLQVLIVGALFVLLAGRVSPAEVVAIAPTAAVFVLLLILVVRPASVALGLLGTQATRQERTLLAFMAPRGIVAAAVTSIFALEIEHAADEARSLAALGGEDAQESLALEATAERLEQLVVASADLVPLVFVTIVVTVAVYGLGVGRLAERLGLATTTPNGVLFAGAPLWARQAAGVLTELKVPTLLVSLAPAEVAQARMAGLRVERTHILSEYAVEDMELAGLGSLVAATHDDDTNSTAAREFGHALGQSNTYQLRRQGESLPRRSRPRDRTSGGSGGTLSEAKAKQQTASKLTAQVAFSPPMSAPELDTATREGMQVRKTRLTSQHTLDDFREREPEAVLMFVVQDGVATVVTPRSNLPQEGATLVALVHAR</sequence>
<keyword evidence="3" id="KW-0050">Antiport</keyword>
<proteinExistence type="predicted"/>
<evidence type="ECO:0000256" key="3">
    <source>
        <dbReference type="ARBA" id="ARBA00022449"/>
    </source>
</evidence>
<comment type="caution">
    <text evidence="12">The sequence shown here is derived from an EMBL/GenBank/DDBJ whole genome shotgun (WGS) entry which is preliminary data.</text>
</comment>
<protein>
    <submittedName>
        <fullName evidence="12">Sodium:proton antiporter</fullName>
    </submittedName>
</protein>